<evidence type="ECO:0000313" key="9">
    <source>
        <dbReference type="Proteomes" id="UP001465976"/>
    </source>
</evidence>
<dbReference type="PRINTS" id="PR00723">
    <property type="entry name" value="SUBTILISIN"/>
</dbReference>
<dbReference type="InterPro" id="IPR023827">
    <property type="entry name" value="Peptidase_S8_Asp-AS"/>
</dbReference>
<dbReference type="SUPFAM" id="SSF54897">
    <property type="entry name" value="Protease propeptides/inhibitors"/>
    <property type="match status" value="1"/>
</dbReference>
<evidence type="ECO:0000256" key="2">
    <source>
        <dbReference type="ARBA" id="ARBA00022670"/>
    </source>
</evidence>
<keyword evidence="4 5" id="KW-0720">Serine protease</keyword>
<dbReference type="InterPro" id="IPR010259">
    <property type="entry name" value="S8pro/Inhibitor_I9"/>
</dbReference>
<accession>A0ABR3FGY1</accession>
<organism evidence="8 9">
    <name type="scientific">Marasmius crinis-equi</name>
    <dbReference type="NCBI Taxonomy" id="585013"/>
    <lineage>
        <taxon>Eukaryota</taxon>
        <taxon>Fungi</taxon>
        <taxon>Dikarya</taxon>
        <taxon>Basidiomycota</taxon>
        <taxon>Agaricomycotina</taxon>
        <taxon>Agaricomycetes</taxon>
        <taxon>Agaricomycetidae</taxon>
        <taxon>Agaricales</taxon>
        <taxon>Marasmiineae</taxon>
        <taxon>Marasmiaceae</taxon>
        <taxon>Marasmius</taxon>
    </lineage>
</organism>
<dbReference type="Proteomes" id="UP001465976">
    <property type="component" value="Unassembled WGS sequence"/>
</dbReference>
<dbReference type="Gene3D" id="3.40.50.200">
    <property type="entry name" value="Peptidase S8/S53 domain"/>
    <property type="match status" value="1"/>
</dbReference>
<dbReference type="SUPFAM" id="SSF52743">
    <property type="entry name" value="Subtilisin-like"/>
    <property type="match status" value="1"/>
</dbReference>
<evidence type="ECO:0008006" key="10">
    <source>
        <dbReference type="Google" id="ProtNLM"/>
    </source>
</evidence>
<evidence type="ECO:0000256" key="1">
    <source>
        <dbReference type="ARBA" id="ARBA00011073"/>
    </source>
</evidence>
<evidence type="ECO:0000256" key="5">
    <source>
        <dbReference type="PROSITE-ProRule" id="PRU01240"/>
    </source>
</evidence>
<comment type="caution">
    <text evidence="8">The sequence shown here is derived from an EMBL/GenBank/DDBJ whole genome shotgun (WGS) entry which is preliminary data.</text>
</comment>
<dbReference type="InterPro" id="IPR015500">
    <property type="entry name" value="Peptidase_S8_subtilisin-rel"/>
</dbReference>
<dbReference type="Pfam" id="PF00082">
    <property type="entry name" value="Peptidase_S8"/>
    <property type="match status" value="1"/>
</dbReference>
<proteinExistence type="inferred from homology"/>
<dbReference type="PANTHER" id="PTHR43806">
    <property type="entry name" value="PEPTIDASE S8"/>
    <property type="match status" value="1"/>
</dbReference>
<reference evidence="8 9" key="1">
    <citation type="submission" date="2024-02" db="EMBL/GenBank/DDBJ databases">
        <title>A draft genome for the cacao thread blight pathogen Marasmius crinis-equi.</title>
        <authorList>
            <person name="Cohen S.P."/>
            <person name="Baruah I.K."/>
            <person name="Amoako-Attah I."/>
            <person name="Bukari Y."/>
            <person name="Meinhardt L.W."/>
            <person name="Bailey B.A."/>
        </authorList>
    </citation>
    <scope>NUCLEOTIDE SEQUENCE [LARGE SCALE GENOMIC DNA]</scope>
    <source>
        <strain evidence="8 9">GH-76</strain>
    </source>
</reference>
<dbReference type="InterPro" id="IPR034193">
    <property type="entry name" value="PCSK9_ProteinaseK-like"/>
</dbReference>
<evidence type="ECO:0000256" key="4">
    <source>
        <dbReference type="ARBA" id="ARBA00022825"/>
    </source>
</evidence>
<dbReference type="CDD" id="cd04077">
    <property type="entry name" value="Peptidases_S8_PCSK9_ProteinaseK_like"/>
    <property type="match status" value="1"/>
</dbReference>
<feature type="active site" description="Charge relay system" evidence="5">
    <location>
        <position position="175"/>
    </location>
</feature>
<feature type="domain" description="Peptidase S8/S53" evidence="6">
    <location>
        <begin position="140"/>
        <end position="379"/>
    </location>
</feature>
<feature type="active site" description="Charge relay system" evidence="5">
    <location>
        <position position="145"/>
    </location>
</feature>
<dbReference type="InterPro" id="IPR050131">
    <property type="entry name" value="Peptidase_S8_subtilisin-like"/>
</dbReference>
<dbReference type="PANTHER" id="PTHR43806:SF66">
    <property type="entry name" value="SERIN ENDOPEPTIDASE"/>
    <property type="match status" value="1"/>
</dbReference>
<dbReference type="PROSITE" id="PS00136">
    <property type="entry name" value="SUBTILASE_ASP"/>
    <property type="match status" value="1"/>
</dbReference>
<sequence length="403" mass="44322">MSFDDSKAVPVVWMGAQGIKDSFTVTLTDLCDKPTHMQWINSLEPHSQVRFDYKFIKAYSAQLDSAALEAVRKSPDVKNIRQNHYMVRPMVGNNDPNPQTDASWGLQRITQRDPLPYGRRVDEHNYTFALPPLVNPNPVNVYVIDSGVYIHHHDFENRASFGSLFEVDEDDKIGHGTIVAGIIAGKRWGVAKHARIIALKDHEEDPQSPAARINPRNFEEDKRPESDWIVASVDWAREDYERKGVASILHLSLGGQHDEELNEAVDLAVKAGMHVVVAAGNEMAIVDNQSPTSVDGVVVVGATDIRDYRPSWSNYGPKVTVYAPGEDVTSTWVTGPDDYTSAIGSSYAAPYATGVMAYILGKEGNMPPATLLKRIQSMALEGVVGNLDDENSGDLLNAAALIV</sequence>
<evidence type="ECO:0000259" key="6">
    <source>
        <dbReference type="Pfam" id="PF00082"/>
    </source>
</evidence>
<keyword evidence="2 5" id="KW-0645">Protease</keyword>
<dbReference type="InterPro" id="IPR000209">
    <property type="entry name" value="Peptidase_S8/S53_dom"/>
</dbReference>
<gene>
    <name evidence="8" type="ORF">V5O48_007353</name>
</gene>
<evidence type="ECO:0000313" key="8">
    <source>
        <dbReference type="EMBL" id="KAL0574603.1"/>
    </source>
</evidence>
<keyword evidence="3 5" id="KW-0378">Hydrolase</keyword>
<dbReference type="InterPro" id="IPR022398">
    <property type="entry name" value="Peptidase_S8_His-AS"/>
</dbReference>
<evidence type="ECO:0000259" key="7">
    <source>
        <dbReference type="Pfam" id="PF05922"/>
    </source>
</evidence>
<dbReference type="PROSITE" id="PS00137">
    <property type="entry name" value="SUBTILASE_HIS"/>
    <property type="match status" value="1"/>
</dbReference>
<evidence type="ECO:0000256" key="3">
    <source>
        <dbReference type="ARBA" id="ARBA00022801"/>
    </source>
</evidence>
<dbReference type="InterPro" id="IPR036852">
    <property type="entry name" value="Peptidase_S8/S53_dom_sf"/>
</dbReference>
<feature type="domain" description="Inhibitor I9" evidence="7">
    <location>
        <begin position="34"/>
        <end position="85"/>
    </location>
</feature>
<keyword evidence="9" id="KW-1185">Reference proteome</keyword>
<dbReference type="EMBL" id="JBAHYK010000382">
    <property type="protein sequence ID" value="KAL0574603.1"/>
    <property type="molecule type" value="Genomic_DNA"/>
</dbReference>
<dbReference type="Pfam" id="PF05922">
    <property type="entry name" value="Inhibitor_I9"/>
    <property type="match status" value="1"/>
</dbReference>
<feature type="active site" description="Charge relay system" evidence="5">
    <location>
        <position position="346"/>
    </location>
</feature>
<protein>
    <recommendedName>
        <fullName evidence="10">Peptidase S8/S53 domain-containing protein</fullName>
    </recommendedName>
</protein>
<comment type="similarity">
    <text evidence="1 5">Belongs to the peptidase S8 family.</text>
</comment>
<name>A0ABR3FGY1_9AGAR</name>
<dbReference type="PROSITE" id="PS51892">
    <property type="entry name" value="SUBTILASE"/>
    <property type="match status" value="1"/>
</dbReference>